<accession>A0ABS3A899</accession>
<comment type="caution">
    <text evidence="3">The sequence shown here is derived from an EMBL/GenBank/DDBJ whole genome shotgun (WGS) entry which is preliminary data.</text>
</comment>
<reference evidence="3 4" key="1">
    <citation type="submission" date="2021-02" db="EMBL/GenBank/DDBJ databases">
        <title>Draft Genome Sequences of 5 Vibrio neptunius Strains Isolated From of Bivalve Hatcheries.</title>
        <authorList>
            <person name="Galvis F."/>
            <person name="Barja J.L."/>
            <person name="Lemos M.L."/>
            <person name="Balado M."/>
        </authorList>
    </citation>
    <scope>NUCLEOTIDE SEQUENCE [LARGE SCALE GENOMIC DNA]</scope>
    <source>
        <strain evidence="3 4">PP-145.98</strain>
    </source>
</reference>
<proteinExistence type="predicted"/>
<evidence type="ECO:0000256" key="1">
    <source>
        <dbReference type="SAM" id="Coils"/>
    </source>
</evidence>
<organism evidence="3 4">
    <name type="scientific">Vibrio neptunius</name>
    <dbReference type="NCBI Taxonomy" id="170651"/>
    <lineage>
        <taxon>Bacteria</taxon>
        <taxon>Pseudomonadati</taxon>
        <taxon>Pseudomonadota</taxon>
        <taxon>Gammaproteobacteria</taxon>
        <taxon>Vibrionales</taxon>
        <taxon>Vibrionaceae</taxon>
        <taxon>Vibrio</taxon>
    </lineage>
</organism>
<feature type="region of interest" description="Disordered" evidence="2">
    <location>
        <begin position="258"/>
        <end position="278"/>
    </location>
</feature>
<sequence>KDSTKRLKKAQQDYKQYKKGLDSLSSTLARLEQEYSDNKPGVAFEDVEELRDLVSDVKSDEAWYVSGVALAAEDVTSKTTLLAQQSAAASQSAATYGFNAGLHLDIQASQTDSTTQQTTSIGSNLSGQNVVLNAGQKNGDQALVRGSIVEAKESLTVAANEVNLEASQDTYHRQSQTESGSIGASLTVYGASSGINLTGSSNRSEETTTATTHTNSKLSGQHIAITSQADTNVNGANVAANDSLVVNVGGDLNIASVQDRHSSSQRGSGFSTGLSLGGGDMADGAGDLPEGMLEEVSSAGDVKGANGGFNASNGRTRSKQTVLTSLTSGGYADVQVTGNTDIKGATIAALDDEGKDSGQLNLSTGSFTYADLSNTRYNQNRSMGVSTSAGVNAGELDSTNNSTSLQYKNTSGYSKSKTLATIGQGSLNIADSESSDDTSRLHRDIEHTDKDLFSVDRQQGDIDVTVDHRLLSE</sequence>
<dbReference type="Pfam" id="PF13332">
    <property type="entry name" value="Fil_haemagg_2"/>
    <property type="match status" value="1"/>
</dbReference>
<protein>
    <submittedName>
        <fullName evidence="3">Hemagglutinin repeat-containing protein</fullName>
    </submittedName>
</protein>
<feature type="region of interest" description="Disordered" evidence="2">
    <location>
        <begin position="197"/>
        <end position="216"/>
    </location>
</feature>
<keyword evidence="4" id="KW-1185">Reference proteome</keyword>
<dbReference type="RefSeq" id="WP_206377246.1">
    <property type="nucleotide sequence ID" value="NZ_CAWPTM010000164.1"/>
</dbReference>
<evidence type="ECO:0000313" key="3">
    <source>
        <dbReference type="EMBL" id="MBN3580705.1"/>
    </source>
</evidence>
<dbReference type="Proteomes" id="UP000779070">
    <property type="component" value="Unassembled WGS sequence"/>
</dbReference>
<keyword evidence="1" id="KW-0175">Coiled coil</keyword>
<evidence type="ECO:0000313" key="4">
    <source>
        <dbReference type="Proteomes" id="UP000779070"/>
    </source>
</evidence>
<feature type="non-terminal residue" evidence="3">
    <location>
        <position position="1"/>
    </location>
</feature>
<feature type="coiled-coil region" evidence="1">
    <location>
        <begin position="7"/>
        <end position="34"/>
    </location>
</feature>
<feature type="non-terminal residue" evidence="3">
    <location>
        <position position="473"/>
    </location>
</feature>
<dbReference type="InterPro" id="IPR025157">
    <property type="entry name" value="Hemagglutinin_rpt"/>
</dbReference>
<dbReference type="EMBL" id="JAFHLB010000085">
    <property type="protein sequence ID" value="MBN3580705.1"/>
    <property type="molecule type" value="Genomic_DNA"/>
</dbReference>
<name>A0ABS3A899_9VIBR</name>
<gene>
    <name evidence="3" type="ORF">JYA62_24180</name>
</gene>
<evidence type="ECO:0000256" key="2">
    <source>
        <dbReference type="SAM" id="MobiDB-lite"/>
    </source>
</evidence>